<dbReference type="AlphaFoldDB" id="A0A8J4U4R9"/>
<sequence length="102" mass="11670">MQGVRTQYEPSKNPYSVVKWNKSLVRGYRKIIGVMKQTGDWSRLTAQVFHPNVLNADRSDEQSRACVSNHTRHCEKSCTARVIDADMPHHALWTRIGGACMR</sequence>
<keyword evidence="2" id="KW-1185">Reference proteome</keyword>
<dbReference type="EMBL" id="QNUK01000038">
    <property type="protein sequence ID" value="KAF5906025.1"/>
    <property type="molecule type" value="Genomic_DNA"/>
</dbReference>
<organism evidence="1 2">
    <name type="scientific">Clarias magur</name>
    <name type="common">Asian catfish</name>
    <name type="synonym">Macropteronotus magur</name>
    <dbReference type="NCBI Taxonomy" id="1594786"/>
    <lineage>
        <taxon>Eukaryota</taxon>
        <taxon>Metazoa</taxon>
        <taxon>Chordata</taxon>
        <taxon>Craniata</taxon>
        <taxon>Vertebrata</taxon>
        <taxon>Euteleostomi</taxon>
        <taxon>Actinopterygii</taxon>
        <taxon>Neopterygii</taxon>
        <taxon>Teleostei</taxon>
        <taxon>Ostariophysi</taxon>
        <taxon>Siluriformes</taxon>
        <taxon>Clariidae</taxon>
        <taxon>Clarias</taxon>
    </lineage>
</organism>
<evidence type="ECO:0000313" key="2">
    <source>
        <dbReference type="Proteomes" id="UP000727407"/>
    </source>
</evidence>
<proteinExistence type="predicted"/>
<name>A0A8J4U4R9_CLAMG</name>
<evidence type="ECO:0000313" key="1">
    <source>
        <dbReference type="EMBL" id="KAF5906025.1"/>
    </source>
</evidence>
<reference evidence="1" key="1">
    <citation type="submission" date="2020-07" db="EMBL/GenBank/DDBJ databases">
        <title>Clarias magur genome sequencing, assembly and annotation.</title>
        <authorList>
            <person name="Kushwaha B."/>
            <person name="Kumar R."/>
            <person name="Das P."/>
            <person name="Joshi C.G."/>
            <person name="Kumar D."/>
            <person name="Nagpure N.S."/>
            <person name="Pandey M."/>
            <person name="Agarwal S."/>
            <person name="Srivastava S."/>
            <person name="Singh M."/>
            <person name="Sahoo L."/>
            <person name="Jayasankar P."/>
            <person name="Meher P.K."/>
            <person name="Koringa P.G."/>
            <person name="Iquebal M.A."/>
            <person name="Das S.P."/>
            <person name="Bit A."/>
            <person name="Patnaik S."/>
            <person name="Patel N."/>
            <person name="Shah T.M."/>
            <person name="Hinsu A."/>
            <person name="Jena J.K."/>
        </authorList>
    </citation>
    <scope>NUCLEOTIDE SEQUENCE</scope>
    <source>
        <strain evidence="1">CIFAMagur01</strain>
        <tissue evidence="1">Testis</tissue>
    </source>
</reference>
<protein>
    <submittedName>
        <fullName evidence="1">Protein SCAR4</fullName>
    </submittedName>
</protein>
<gene>
    <name evidence="1" type="primary">scar4</name>
    <name evidence="1" type="ORF">DAT39_004297</name>
</gene>
<dbReference type="Proteomes" id="UP000727407">
    <property type="component" value="Unassembled WGS sequence"/>
</dbReference>
<accession>A0A8J4U4R9</accession>
<comment type="caution">
    <text evidence="1">The sequence shown here is derived from an EMBL/GenBank/DDBJ whole genome shotgun (WGS) entry which is preliminary data.</text>
</comment>